<evidence type="ECO:0000256" key="2">
    <source>
        <dbReference type="ARBA" id="ARBA00004613"/>
    </source>
</evidence>
<dbReference type="EMBL" id="JASMQC010000002">
    <property type="protein sequence ID" value="KAK1947284.1"/>
    <property type="molecule type" value="Genomic_DNA"/>
</dbReference>
<evidence type="ECO:0000256" key="1">
    <source>
        <dbReference type="ARBA" id="ARBA00004340"/>
    </source>
</evidence>
<dbReference type="AlphaFoldDB" id="A0AAD9GZT9"/>
<keyword evidence="11" id="KW-1185">Reference proteome</keyword>
<evidence type="ECO:0000256" key="3">
    <source>
        <dbReference type="ARBA" id="ARBA00022525"/>
    </source>
</evidence>
<evidence type="ECO:0000313" key="11">
    <source>
        <dbReference type="Proteomes" id="UP001259832"/>
    </source>
</evidence>
<reference evidence="7" key="1">
    <citation type="submission" date="2023-08" db="EMBL/GenBank/DDBJ databases">
        <title>Reference Genome Resource for the Citrus Pathogen Phytophthora citrophthora.</title>
        <authorList>
            <person name="Moller H."/>
            <person name="Coetzee B."/>
            <person name="Rose L.J."/>
            <person name="Van Niekerk J.M."/>
        </authorList>
    </citation>
    <scope>NUCLEOTIDE SEQUENCE</scope>
    <source>
        <strain evidence="7">STE-U-9442</strain>
    </source>
</reference>
<dbReference type="EMBL" id="JASMQC010000002">
    <property type="protein sequence ID" value="KAK1947280.1"/>
    <property type="molecule type" value="Genomic_DNA"/>
</dbReference>
<keyword evidence="3" id="KW-0964">Secreted</keyword>
<gene>
    <name evidence="5" type="ORF">P3T76_001282</name>
    <name evidence="6" type="ORF">P3T76_001286</name>
    <name evidence="7" type="ORF">P3T76_001288</name>
    <name evidence="8" type="ORF">P3T76_001290</name>
    <name evidence="9" type="ORF">P3T76_001292</name>
    <name evidence="10" type="ORF">P3T76_001294</name>
</gene>
<evidence type="ECO:0000313" key="9">
    <source>
        <dbReference type="EMBL" id="KAK1947282.1"/>
    </source>
</evidence>
<sequence>MTAMLICAVVGVRYICSVDIELSATIDDLKMMIKKEMPSLVDFDADILQLYLAKEGDKWLAWQGEAIKALRTERFSDRIRSIMLEHPLLDKTARLDDDACFGKDFKRRTDDIHVLVELPHESYRIPSKCIILCPTTIMVLMQSSQGNMGSWTLSRKQWTLSWRIWRRGTCHYLCLQP</sequence>
<dbReference type="EMBL" id="JASMQC010000002">
    <property type="protein sequence ID" value="KAK1947282.1"/>
    <property type="molecule type" value="Genomic_DNA"/>
</dbReference>
<dbReference type="InterPro" id="IPR045379">
    <property type="entry name" value="Crinkler_N"/>
</dbReference>
<feature type="domain" description="Crinkler effector protein N-terminal" evidence="4">
    <location>
        <begin position="5"/>
        <end position="117"/>
    </location>
</feature>
<dbReference type="GO" id="GO:0043657">
    <property type="term" value="C:host cell"/>
    <property type="evidence" value="ECO:0007669"/>
    <property type="project" value="UniProtKB-SubCell"/>
</dbReference>
<evidence type="ECO:0000259" key="4">
    <source>
        <dbReference type="Pfam" id="PF20147"/>
    </source>
</evidence>
<evidence type="ECO:0000313" key="8">
    <source>
        <dbReference type="EMBL" id="KAK1947280.1"/>
    </source>
</evidence>
<name>A0AAD9GZT9_9STRA</name>
<organism evidence="7 11">
    <name type="scientific">Phytophthora citrophthora</name>
    <dbReference type="NCBI Taxonomy" id="4793"/>
    <lineage>
        <taxon>Eukaryota</taxon>
        <taxon>Sar</taxon>
        <taxon>Stramenopiles</taxon>
        <taxon>Oomycota</taxon>
        <taxon>Peronosporomycetes</taxon>
        <taxon>Peronosporales</taxon>
        <taxon>Peronosporaceae</taxon>
        <taxon>Phytophthora</taxon>
    </lineage>
</organism>
<dbReference type="Proteomes" id="UP001259832">
    <property type="component" value="Unassembled WGS sequence"/>
</dbReference>
<evidence type="ECO:0000313" key="7">
    <source>
        <dbReference type="EMBL" id="KAK1947278.1"/>
    </source>
</evidence>
<comment type="subcellular location">
    <subcellularLocation>
        <location evidence="1">Host cell</location>
    </subcellularLocation>
    <subcellularLocation>
        <location evidence="2">Secreted</location>
    </subcellularLocation>
</comment>
<evidence type="ECO:0000313" key="5">
    <source>
        <dbReference type="EMBL" id="KAK1947272.1"/>
    </source>
</evidence>
<comment type="caution">
    <text evidence="7">The sequence shown here is derived from an EMBL/GenBank/DDBJ whole genome shotgun (WGS) entry which is preliminary data.</text>
</comment>
<dbReference type="Pfam" id="PF20147">
    <property type="entry name" value="Crinkler"/>
    <property type="match status" value="1"/>
</dbReference>
<proteinExistence type="predicted"/>
<accession>A0AAD9GZT9</accession>
<dbReference type="EMBL" id="JASMQC010000002">
    <property type="protein sequence ID" value="KAK1947278.1"/>
    <property type="molecule type" value="Genomic_DNA"/>
</dbReference>
<evidence type="ECO:0000313" key="10">
    <source>
        <dbReference type="EMBL" id="KAK1947284.1"/>
    </source>
</evidence>
<protein>
    <recommendedName>
        <fullName evidence="4">Crinkler effector protein N-terminal domain-containing protein</fullName>
    </recommendedName>
</protein>
<dbReference type="EMBL" id="JASMQC010000002">
    <property type="protein sequence ID" value="KAK1947276.1"/>
    <property type="molecule type" value="Genomic_DNA"/>
</dbReference>
<dbReference type="GO" id="GO:0005576">
    <property type="term" value="C:extracellular region"/>
    <property type="evidence" value="ECO:0007669"/>
    <property type="project" value="UniProtKB-SubCell"/>
</dbReference>
<dbReference type="EMBL" id="JASMQC010000002">
    <property type="protein sequence ID" value="KAK1947272.1"/>
    <property type="molecule type" value="Genomic_DNA"/>
</dbReference>
<evidence type="ECO:0000313" key="6">
    <source>
        <dbReference type="EMBL" id="KAK1947276.1"/>
    </source>
</evidence>